<accession>A0A812F633</accession>
<comment type="caution">
    <text evidence="1">The sequence shown here is derived from an EMBL/GenBank/DDBJ whole genome shotgun (WGS) entry which is preliminary data.</text>
</comment>
<evidence type="ECO:0000313" key="2">
    <source>
        <dbReference type="Proteomes" id="UP000655759"/>
    </source>
</evidence>
<organism evidence="1 2">
    <name type="scientific">Candidatus Nitrosotenuis uzonensis</name>
    <dbReference type="NCBI Taxonomy" id="1407055"/>
    <lineage>
        <taxon>Archaea</taxon>
        <taxon>Nitrososphaerota</taxon>
        <taxon>Candidatus Nitrosotenuis</taxon>
    </lineage>
</organism>
<gene>
    <name evidence="1" type="ORF">NUZ5A_50851</name>
</gene>
<sequence>MQTAYMRGRAWITGRLAHIRRLQKLLERLYISKTVCYHGY</sequence>
<dbReference type="Proteomes" id="UP000655759">
    <property type="component" value="Unassembled WGS sequence"/>
</dbReference>
<reference evidence="1" key="1">
    <citation type="submission" date="2021-02" db="EMBL/GenBank/DDBJ databases">
        <authorList>
            <person name="Han P."/>
        </authorList>
    </citation>
    <scope>NUCLEOTIDE SEQUENCE</scope>
    <source>
        <strain evidence="1">Candidatus Nitrosotenuis uzonensis 5A</strain>
    </source>
</reference>
<dbReference type="EMBL" id="CAJNAQ010000005">
    <property type="protein sequence ID" value="CAE6499006.1"/>
    <property type="molecule type" value="Genomic_DNA"/>
</dbReference>
<protein>
    <submittedName>
        <fullName evidence="1">Uncharacterized protein</fullName>
    </submittedName>
</protein>
<name>A0A812F633_9ARCH</name>
<proteinExistence type="predicted"/>
<evidence type="ECO:0000313" key="1">
    <source>
        <dbReference type="EMBL" id="CAE6499006.1"/>
    </source>
</evidence>
<dbReference type="AlphaFoldDB" id="A0A812F633"/>